<proteinExistence type="predicted"/>
<dbReference type="PROSITE" id="PS50948">
    <property type="entry name" value="PAN"/>
    <property type="match status" value="1"/>
</dbReference>
<dbReference type="InterPro" id="IPR036426">
    <property type="entry name" value="Bulb-type_lectin_dom_sf"/>
</dbReference>
<dbReference type="Pfam" id="PF07714">
    <property type="entry name" value="PK_Tyr_Ser-Thr"/>
    <property type="match status" value="1"/>
</dbReference>
<protein>
    <recommendedName>
        <fullName evidence="9">Non-specific serine/threonine protein kinase</fullName>
    </recommendedName>
</protein>
<dbReference type="Pfam" id="PF08276">
    <property type="entry name" value="PAN_2"/>
    <property type="match status" value="1"/>
</dbReference>
<dbReference type="Gene3D" id="2.90.10.10">
    <property type="entry name" value="Bulb-type lectin domain"/>
    <property type="match status" value="1"/>
</dbReference>
<dbReference type="InterPro" id="IPR011009">
    <property type="entry name" value="Kinase-like_dom_sf"/>
</dbReference>
<dbReference type="GO" id="GO:0004672">
    <property type="term" value="F:protein kinase activity"/>
    <property type="evidence" value="ECO:0007669"/>
    <property type="project" value="InterPro"/>
</dbReference>
<evidence type="ECO:0000313" key="8">
    <source>
        <dbReference type="Proteomes" id="UP001064489"/>
    </source>
</evidence>
<gene>
    <name evidence="7" type="ORF">LWI28_005337</name>
</gene>
<evidence type="ECO:0000313" key="7">
    <source>
        <dbReference type="EMBL" id="KAI9197837.1"/>
    </source>
</evidence>
<evidence type="ECO:0000259" key="5">
    <source>
        <dbReference type="PROSITE" id="PS50927"/>
    </source>
</evidence>
<dbReference type="EMBL" id="JAJSOW010000002">
    <property type="protein sequence ID" value="KAI9197837.1"/>
    <property type="molecule type" value="Genomic_DNA"/>
</dbReference>
<evidence type="ECO:0000256" key="3">
    <source>
        <dbReference type="ARBA" id="ARBA00023180"/>
    </source>
</evidence>
<keyword evidence="1 4" id="KW-0732">Signal</keyword>
<dbReference type="CDD" id="cd01098">
    <property type="entry name" value="PAN_AP_plant"/>
    <property type="match status" value="1"/>
</dbReference>
<reference evidence="7 8" key="1">
    <citation type="journal article" date="2022" name="Plant J.">
        <title>Strategies of tolerance reflected in two North American maple genomes.</title>
        <authorList>
            <person name="McEvoy S.L."/>
            <person name="Sezen U.U."/>
            <person name="Trouern-Trend A."/>
            <person name="McMahon S.M."/>
            <person name="Schaberg P.G."/>
            <person name="Yang J."/>
            <person name="Wegrzyn J.L."/>
            <person name="Swenson N.G."/>
        </authorList>
    </citation>
    <scope>NUCLEOTIDE SEQUENCE [LARGE SCALE GENOMIC DNA]</scope>
    <source>
        <strain evidence="7">91603</strain>
    </source>
</reference>
<dbReference type="SMART" id="SM00108">
    <property type="entry name" value="B_lectin"/>
    <property type="match status" value="1"/>
</dbReference>
<dbReference type="InterPro" id="IPR001245">
    <property type="entry name" value="Ser-Thr/Tyr_kinase_cat_dom"/>
</dbReference>
<keyword evidence="3" id="KW-0325">Glycoprotein</keyword>
<dbReference type="PROSITE" id="PS50927">
    <property type="entry name" value="BULB_LECTIN"/>
    <property type="match status" value="1"/>
</dbReference>
<dbReference type="FunFam" id="2.90.10.10:FF:000005">
    <property type="entry name" value="G-type lectin S-receptor-like serine/threonine-protein kinase"/>
    <property type="match status" value="1"/>
</dbReference>
<dbReference type="InterPro" id="IPR003609">
    <property type="entry name" value="Pan_app"/>
</dbReference>
<organism evidence="7 8">
    <name type="scientific">Acer negundo</name>
    <name type="common">Box elder</name>
    <dbReference type="NCBI Taxonomy" id="4023"/>
    <lineage>
        <taxon>Eukaryota</taxon>
        <taxon>Viridiplantae</taxon>
        <taxon>Streptophyta</taxon>
        <taxon>Embryophyta</taxon>
        <taxon>Tracheophyta</taxon>
        <taxon>Spermatophyta</taxon>
        <taxon>Magnoliopsida</taxon>
        <taxon>eudicotyledons</taxon>
        <taxon>Gunneridae</taxon>
        <taxon>Pentapetalae</taxon>
        <taxon>rosids</taxon>
        <taxon>malvids</taxon>
        <taxon>Sapindales</taxon>
        <taxon>Sapindaceae</taxon>
        <taxon>Hippocastanoideae</taxon>
        <taxon>Acereae</taxon>
        <taxon>Acer</taxon>
    </lineage>
</organism>
<comment type="caution">
    <text evidence="7">The sequence shown here is derived from an EMBL/GenBank/DDBJ whole genome shotgun (WGS) entry which is preliminary data.</text>
</comment>
<evidence type="ECO:0000256" key="2">
    <source>
        <dbReference type="ARBA" id="ARBA00023157"/>
    </source>
</evidence>
<keyword evidence="2" id="KW-1015">Disulfide bond</keyword>
<evidence type="ECO:0000256" key="4">
    <source>
        <dbReference type="SAM" id="SignalP"/>
    </source>
</evidence>
<dbReference type="Gene3D" id="1.10.510.10">
    <property type="entry name" value="Transferase(Phosphotransferase) domain 1"/>
    <property type="match status" value="2"/>
</dbReference>
<feature type="domain" description="Bulb-type lectin" evidence="5">
    <location>
        <begin position="33"/>
        <end position="161"/>
    </location>
</feature>
<evidence type="ECO:0000256" key="1">
    <source>
        <dbReference type="ARBA" id="ARBA00022729"/>
    </source>
</evidence>
<dbReference type="SUPFAM" id="SSF56112">
    <property type="entry name" value="Protein kinase-like (PK-like)"/>
    <property type="match status" value="1"/>
</dbReference>
<feature type="domain" description="Apple" evidence="6">
    <location>
        <begin position="373"/>
        <end position="456"/>
    </location>
</feature>
<dbReference type="PANTHER" id="PTHR32444:SF63">
    <property type="entry name" value="G-TYPE LECTIN S-RECEPTOR-LIKE SERINE_THREONINE-PROTEIN KINASE RKS1"/>
    <property type="match status" value="1"/>
</dbReference>
<feature type="signal peptide" evidence="4">
    <location>
        <begin position="1"/>
        <end position="27"/>
    </location>
</feature>
<sequence>MACNNNRTLCISSSLLLISNLFYSFNAIDTITRTQFISDSENGTGTSLVSSAGNFKLGFFSPGKSRARYVGIWVNKISEHTVVWVANRETPIKNSAAGIFKIGRDGNLAIFIGNKSSTPLWSTNVSAMTLTRTSSITAKLLDSGNLVLVADDDDLNETVIWQSFDHPTDTLLPGMKFGLNRKTGLNHVITCWKSIDDPTPGEFSIQIDPRGATQLFIYKKSVPHWRAGPWNGRNLIGLPDPDIATRLQDGRDKAAAADYDRIDLVNITLVDNDNEAYIIFQPKKGALFSIIRLEPTGTSKRLIWHESLKWVKFGSSPRVFCDEYARCGTNAICNEDTLERCGCLPGFEPMYPQDWYLKCLETRRRRKKQLDECGKGDREGFVRLEAVKLPDARNSTVYGNMNLKECERECLKSCDCTGYAILDVNEGGQGCIAWYGELTDMRQYRDGHHFYLRVDAVELGNFSSANKLGRGGFGPVFKGQFANGQEIAVKRLSNDSGQVGGEEIQENTKRVVGTFGYMSPEYALGGLFSVKSDVFSFGVILLEIVSGKKNWGFYHESSSSNLLKYIWEHWRDNNALEIVDSCISNSCPVHDEVLSRRNAPESSSKGTNCSANEVTITTLNAR</sequence>
<dbReference type="InterPro" id="IPR000858">
    <property type="entry name" value="S_locus_glycoprot_dom"/>
</dbReference>
<dbReference type="GO" id="GO:0048544">
    <property type="term" value="P:recognition of pollen"/>
    <property type="evidence" value="ECO:0007669"/>
    <property type="project" value="InterPro"/>
</dbReference>
<dbReference type="InterPro" id="IPR001480">
    <property type="entry name" value="Bulb-type_lectin_dom"/>
</dbReference>
<keyword evidence="8" id="KW-1185">Reference proteome</keyword>
<evidence type="ECO:0000259" key="6">
    <source>
        <dbReference type="PROSITE" id="PS50948"/>
    </source>
</evidence>
<dbReference type="AlphaFoldDB" id="A0AAD5P3W3"/>
<dbReference type="Proteomes" id="UP001064489">
    <property type="component" value="Chromosome 13"/>
</dbReference>
<dbReference type="SMART" id="SM00473">
    <property type="entry name" value="PAN_AP"/>
    <property type="match status" value="1"/>
</dbReference>
<name>A0AAD5P3W3_ACENE</name>
<evidence type="ECO:0008006" key="9">
    <source>
        <dbReference type="Google" id="ProtNLM"/>
    </source>
</evidence>
<dbReference type="CDD" id="cd00028">
    <property type="entry name" value="B_lectin"/>
    <property type="match status" value="1"/>
</dbReference>
<accession>A0AAD5P3W3</accession>
<dbReference type="Pfam" id="PF00954">
    <property type="entry name" value="S_locus_glycop"/>
    <property type="match status" value="1"/>
</dbReference>
<dbReference type="SUPFAM" id="SSF51110">
    <property type="entry name" value="alpha-D-mannose-specific plant lectins"/>
    <property type="match status" value="1"/>
</dbReference>
<dbReference type="Pfam" id="PF01453">
    <property type="entry name" value="B_lectin"/>
    <property type="match status" value="1"/>
</dbReference>
<feature type="chain" id="PRO_5042016416" description="Non-specific serine/threonine protein kinase" evidence="4">
    <location>
        <begin position="28"/>
        <end position="622"/>
    </location>
</feature>
<dbReference type="PANTHER" id="PTHR32444">
    <property type="entry name" value="BULB-TYPE LECTIN DOMAIN-CONTAINING PROTEIN"/>
    <property type="match status" value="1"/>
</dbReference>